<evidence type="ECO:0000313" key="2">
    <source>
        <dbReference type="Proteomes" id="UP000053875"/>
    </source>
</evidence>
<dbReference type="EMBL" id="KL217006">
    <property type="protein sequence ID" value="KFV72667.1"/>
    <property type="molecule type" value="Genomic_DNA"/>
</dbReference>
<evidence type="ECO:0000313" key="1">
    <source>
        <dbReference type="EMBL" id="KFV72667.1"/>
    </source>
</evidence>
<organism evidence="1 2">
    <name type="scientific">Dryobates pubescens</name>
    <name type="common">Downy woodpecker</name>
    <name type="synonym">Picoides pubescens</name>
    <dbReference type="NCBI Taxonomy" id="118200"/>
    <lineage>
        <taxon>Eukaryota</taxon>
        <taxon>Metazoa</taxon>
        <taxon>Chordata</taxon>
        <taxon>Craniata</taxon>
        <taxon>Vertebrata</taxon>
        <taxon>Euteleostomi</taxon>
        <taxon>Archelosauria</taxon>
        <taxon>Archosauria</taxon>
        <taxon>Dinosauria</taxon>
        <taxon>Saurischia</taxon>
        <taxon>Theropoda</taxon>
        <taxon>Coelurosauria</taxon>
        <taxon>Aves</taxon>
        <taxon>Neognathae</taxon>
        <taxon>Neoaves</taxon>
        <taxon>Telluraves</taxon>
        <taxon>Coraciimorphae</taxon>
        <taxon>Piciformes</taxon>
        <taxon>Picidae</taxon>
        <taxon>Dryobates</taxon>
    </lineage>
</organism>
<keyword evidence="2" id="KW-1185">Reference proteome</keyword>
<feature type="non-terminal residue" evidence="1">
    <location>
        <position position="1"/>
    </location>
</feature>
<feature type="non-terminal residue" evidence="1">
    <location>
        <position position="114"/>
    </location>
</feature>
<dbReference type="Proteomes" id="UP000053875">
    <property type="component" value="Unassembled WGS sequence"/>
</dbReference>
<protein>
    <submittedName>
        <fullName evidence="1">Uncharacterized protein</fullName>
    </submittedName>
</protein>
<reference evidence="1 2" key="1">
    <citation type="submission" date="2014-04" db="EMBL/GenBank/DDBJ databases">
        <title>Genome evolution of avian class.</title>
        <authorList>
            <person name="Zhang G."/>
            <person name="Li C."/>
        </authorList>
    </citation>
    <scope>NUCLEOTIDE SEQUENCE [LARGE SCALE GENOMIC DNA]</scope>
    <source>
        <strain evidence="1">BGI_N307</strain>
    </source>
</reference>
<accession>A0A093H0Q0</accession>
<gene>
    <name evidence="1" type="ORF">N307_02367</name>
</gene>
<proteinExistence type="predicted"/>
<sequence>VSKVWASLHAGWQPPRAVAMPSHHVGVVHGQPVAHLPPKMAEAELSIVMEELGQDRAGPATKGVLQALWKVPVVEGNNGLNAQLSQVAQKPVVVGQPGRVEGHRAVMQQPRPGQ</sequence>
<dbReference type="AlphaFoldDB" id="A0A093H0Q0"/>
<name>A0A093H0Q0_DRYPU</name>